<evidence type="ECO:0000313" key="3">
    <source>
        <dbReference type="Proteomes" id="UP001497600"/>
    </source>
</evidence>
<protein>
    <submittedName>
        <fullName evidence="2">Uncharacterized protein</fullName>
    </submittedName>
</protein>
<keyword evidence="1" id="KW-1133">Transmembrane helix</keyword>
<dbReference type="EMBL" id="OZ004255">
    <property type="protein sequence ID" value="CAK7899974.1"/>
    <property type="molecule type" value="Genomic_DNA"/>
</dbReference>
<gene>
    <name evidence="2" type="ORF">CAAN4_C05160</name>
</gene>
<organism evidence="2 3">
    <name type="scientific">[Candida] anglica</name>
    <dbReference type="NCBI Taxonomy" id="148631"/>
    <lineage>
        <taxon>Eukaryota</taxon>
        <taxon>Fungi</taxon>
        <taxon>Dikarya</taxon>
        <taxon>Ascomycota</taxon>
        <taxon>Saccharomycotina</taxon>
        <taxon>Pichiomycetes</taxon>
        <taxon>Debaryomycetaceae</taxon>
        <taxon>Kurtzmaniella</taxon>
    </lineage>
</organism>
<keyword evidence="1" id="KW-0472">Membrane</keyword>
<evidence type="ECO:0000256" key="1">
    <source>
        <dbReference type="SAM" id="Phobius"/>
    </source>
</evidence>
<reference evidence="2 3" key="1">
    <citation type="submission" date="2024-01" db="EMBL/GenBank/DDBJ databases">
        <authorList>
            <consortium name="Genoscope - CEA"/>
            <person name="William W."/>
        </authorList>
    </citation>
    <scope>NUCLEOTIDE SEQUENCE [LARGE SCALE GENOMIC DNA]</scope>
    <source>
        <strain evidence="2 3">29B2s-10</strain>
    </source>
</reference>
<proteinExistence type="predicted"/>
<feature type="transmembrane region" description="Helical" evidence="1">
    <location>
        <begin position="12"/>
        <end position="30"/>
    </location>
</feature>
<keyword evidence="3" id="KW-1185">Reference proteome</keyword>
<accession>A0ABP0E936</accession>
<keyword evidence="1" id="KW-0812">Transmembrane</keyword>
<name>A0ABP0E936_9ASCO</name>
<sequence>MYPTYTTQKVNMYSKLFFYMVLFIFAPIVGRETYRTTLKNFEVLHVSTKSHHDSFVIQELSQAHDSLFPLAPYSASRKCISDSTITFHVHDIRLVYDELEASECRLNTNEKYLAIITPTPQIHLKIHEEFEPNLLHKEIEDNIIEKFSNFPALDLPYYDFEHLNYDLECSISYFDIAQVKLRQLSLEVTLDKSLKIAKSCGFRIIDPEFRGALTSVEKIKIPINGTFHCVDGRTPTCKRSISQVSQAHYRFKDEF</sequence>
<dbReference type="Proteomes" id="UP001497600">
    <property type="component" value="Chromosome C"/>
</dbReference>
<evidence type="ECO:0000313" key="2">
    <source>
        <dbReference type="EMBL" id="CAK7899974.1"/>
    </source>
</evidence>